<dbReference type="InterPro" id="IPR029063">
    <property type="entry name" value="SAM-dependent_MTases_sf"/>
</dbReference>
<comment type="caution">
    <text evidence="1">The sequence shown here is derived from an EMBL/GenBank/DDBJ whole genome shotgun (WGS) entry which is preliminary data.</text>
</comment>
<gene>
    <name evidence="1" type="ORF">A3G14_01730</name>
</gene>
<dbReference type="AlphaFoldDB" id="A0A1F5IC11"/>
<proteinExistence type="predicted"/>
<name>A0A1F5IC11_9BACT</name>
<dbReference type="Gene3D" id="3.40.50.150">
    <property type="entry name" value="Vaccinia Virus protein VP39"/>
    <property type="match status" value="1"/>
</dbReference>
<accession>A0A1F5IC11</accession>
<organism evidence="1 2">
    <name type="scientific">Candidatus Curtissbacteria bacterium RIFCSPLOWO2_12_FULL_38_9</name>
    <dbReference type="NCBI Taxonomy" id="1797735"/>
    <lineage>
        <taxon>Bacteria</taxon>
        <taxon>Candidatus Curtissiibacteriota</taxon>
    </lineage>
</organism>
<dbReference type="SUPFAM" id="SSF53335">
    <property type="entry name" value="S-adenosyl-L-methionine-dependent methyltransferases"/>
    <property type="match status" value="1"/>
</dbReference>
<evidence type="ECO:0000313" key="2">
    <source>
        <dbReference type="Proteomes" id="UP000177300"/>
    </source>
</evidence>
<protein>
    <submittedName>
        <fullName evidence="1">Uncharacterized protein</fullName>
    </submittedName>
</protein>
<dbReference type="Proteomes" id="UP000177300">
    <property type="component" value="Unassembled WGS sequence"/>
</dbReference>
<dbReference type="EMBL" id="MFBY01000017">
    <property type="protein sequence ID" value="OGE13850.1"/>
    <property type="molecule type" value="Genomic_DNA"/>
</dbReference>
<evidence type="ECO:0000313" key="1">
    <source>
        <dbReference type="EMBL" id="OGE13850.1"/>
    </source>
</evidence>
<sequence>MERPLAIGSPESTRSFGDVVELMRIQAKTPPGNDPCIGSCYECLVSLIDTDEEIGDFFARIYQERSSLTPAHAVNLTFRSIQHIQLNLKSDRSYLDFETSEQWRPLLVELMAPDNRKLLEELLLIKDTITTVYQRYAGPKAIISSYWNGDPVNVADFGCGANVGLPGIELNVPFEAITDETPDQLVLSENRKPLNIQVGLAIDKYNPEDPDVKMWSIACSHYPKELRELKGDNELASRFKGSRNTAFLQADLLSQQAPHMIPKNEFDAVILSTVLYQRTPTERETIITEAYKAIKSTGIIIIQDFARKDPVNSQALLFNGAWGGGEFGYRTFILRKYPNADLLEALRWSDGRCRTVKPGEDFNVLQQER</sequence>
<reference evidence="1 2" key="1">
    <citation type="journal article" date="2016" name="Nat. Commun.">
        <title>Thousands of microbial genomes shed light on interconnected biogeochemical processes in an aquifer system.</title>
        <authorList>
            <person name="Anantharaman K."/>
            <person name="Brown C.T."/>
            <person name="Hug L.A."/>
            <person name="Sharon I."/>
            <person name="Castelle C.J."/>
            <person name="Probst A.J."/>
            <person name="Thomas B.C."/>
            <person name="Singh A."/>
            <person name="Wilkins M.J."/>
            <person name="Karaoz U."/>
            <person name="Brodie E.L."/>
            <person name="Williams K.H."/>
            <person name="Hubbard S.S."/>
            <person name="Banfield J.F."/>
        </authorList>
    </citation>
    <scope>NUCLEOTIDE SEQUENCE [LARGE SCALE GENOMIC DNA]</scope>
</reference>